<comment type="caution">
    <text evidence="1">The sequence shown here is derived from an EMBL/GenBank/DDBJ whole genome shotgun (WGS) entry which is preliminary data.</text>
</comment>
<keyword evidence="2" id="KW-1185">Reference proteome</keyword>
<proteinExistence type="predicted"/>
<evidence type="ECO:0008006" key="3">
    <source>
        <dbReference type="Google" id="ProtNLM"/>
    </source>
</evidence>
<organism evidence="1 2">
    <name type="scientific">Kouleothrix aurantiaca</name>
    <dbReference type="NCBI Taxonomy" id="186479"/>
    <lineage>
        <taxon>Bacteria</taxon>
        <taxon>Bacillati</taxon>
        <taxon>Chloroflexota</taxon>
        <taxon>Chloroflexia</taxon>
        <taxon>Chloroflexales</taxon>
        <taxon>Roseiflexineae</taxon>
        <taxon>Roseiflexaceae</taxon>
        <taxon>Kouleothrix</taxon>
    </lineage>
</organism>
<dbReference type="AlphaFoldDB" id="A0A0P9D6J4"/>
<dbReference type="Proteomes" id="UP000050509">
    <property type="component" value="Unassembled WGS sequence"/>
</dbReference>
<evidence type="ECO:0000313" key="2">
    <source>
        <dbReference type="Proteomes" id="UP000050509"/>
    </source>
</evidence>
<reference evidence="1 2" key="1">
    <citation type="submission" date="2015-09" db="EMBL/GenBank/DDBJ databases">
        <title>Draft genome sequence of Kouleothrix aurantiaca JCM 19913.</title>
        <authorList>
            <person name="Hemp J."/>
        </authorList>
    </citation>
    <scope>NUCLEOTIDE SEQUENCE [LARGE SCALE GENOMIC DNA]</scope>
    <source>
        <strain evidence="1 2">COM-B</strain>
    </source>
</reference>
<gene>
    <name evidence="1" type="ORF">SE17_24760</name>
</gene>
<name>A0A0P9D6J4_9CHLR</name>
<protein>
    <recommendedName>
        <fullName evidence="3">DUF370 domain-containing protein</fullName>
    </recommendedName>
</protein>
<accession>A0A0P9D6J4</accession>
<dbReference type="EMBL" id="LJCR01001205">
    <property type="protein sequence ID" value="KPV50807.1"/>
    <property type="molecule type" value="Genomic_DNA"/>
</dbReference>
<sequence>MDQLWLGYDGLTVRYADVAVILHYHPSLDARIIRAYGRVPTNVRTIVVTGEGVYLPSSWSIDHLRQRLRYWRGARA</sequence>
<evidence type="ECO:0000313" key="1">
    <source>
        <dbReference type="EMBL" id="KPV50807.1"/>
    </source>
</evidence>